<dbReference type="AlphaFoldDB" id="A0A1C4ACM7"/>
<gene>
    <name evidence="1" type="ORF">GA0116948_10277</name>
</gene>
<dbReference type="EMBL" id="FMAR01000002">
    <property type="protein sequence ID" value="SCB92432.1"/>
    <property type="molecule type" value="Genomic_DNA"/>
</dbReference>
<protein>
    <submittedName>
        <fullName evidence="1">Uncharacterized protein</fullName>
    </submittedName>
</protein>
<organism evidence="1 2">
    <name type="scientific">Chitinophaga costaii</name>
    <dbReference type="NCBI Taxonomy" id="1335309"/>
    <lineage>
        <taxon>Bacteria</taxon>
        <taxon>Pseudomonadati</taxon>
        <taxon>Bacteroidota</taxon>
        <taxon>Chitinophagia</taxon>
        <taxon>Chitinophagales</taxon>
        <taxon>Chitinophagaceae</taxon>
        <taxon>Chitinophaga</taxon>
    </lineage>
</organism>
<reference evidence="1 2" key="1">
    <citation type="submission" date="2016-08" db="EMBL/GenBank/DDBJ databases">
        <authorList>
            <person name="Seilhamer J.J."/>
        </authorList>
    </citation>
    <scope>NUCLEOTIDE SEQUENCE [LARGE SCALE GENOMIC DNA]</scope>
    <source>
        <strain evidence="1 2">A37T2</strain>
    </source>
</reference>
<evidence type="ECO:0000313" key="1">
    <source>
        <dbReference type="EMBL" id="SCB92432.1"/>
    </source>
</evidence>
<dbReference type="Proteomes" id="UP000242818">
    <property type="component" value="Unassembled WGS sequence"/>
</dbReference>
<keyword evidence="2" id="KW-1185">Reference proteome</keyword>
<evidence type="ECO:0000313" key="2">
    <source>
        <dbReference type="Proteomes" id="UP000242818"/>
    </source>
</evidence>
<accession>A0A1C4ACM7</accession>
<sequence>MGGCRSEDGQPVLFLTLPESNLFCAQIKVMKVETKEQYRAAMDRIYYLLTMLLEPGSPEEQELKELTDTVTVYEAKQEKEQE</sequence>
<name>A0A1C4ACM7_9BACT</name>
<proteinExistence type="predicted"/>